<dbReference type="PANTHER" id="PTHR14856:SF9">
    <property type="entry name" value="PQ-LOOP REPEAT-CONTAINING PROTEIN 1"/>
    <property type="match status" value="1"/>
</dbReference>
<dbReference type="InterPro" id="IPR006603">
    <property type="entry name" value="PQ-loop_rpt"/>
</dbReference>
<dbReference type="GO" id="GO:0045332">
    <property type="term" value="P:phospholipid translocation"/>
    <property type="evidence" value="ECO:0007669"/>
    <property type="project" value="TreeGrafter"/>
</dbReference>
<keyword evidence="3 5" id="KW-1133">Transmembrane helix</keyword>
<evidence type="ECO:0000256" key="3">
    <source>
        <dbReference type="ARBA" id="ARBA00022989"/>
    </source>
</evidence>
<dbReference type="GO" id="GO:0016020">
    <property type="term" value="C:membrane"/>
    <property type="evidence" value="ECO:0007669"/>
    <property type="project" value="UniProtKB-SubCell"/>
</dbReference>
<dbReference type="EMBL" id="LAEV01001305">
    <property type="protein sequence ID" value="KKA28476.1"/>
    <property type="molecule type" value="Genomic_DNA"/>
</dbReference>
<protein>
    <recommendedName>
        <fullName evidence="8">PQ-loop repeat-containing protein 1</fullName>
    </recommendedName>
</protein>
<comment type="caution">
    <text evidence="6">The sequence shown here is derived from an EMBL/GenBank/DDBJ whole genome shotgun (WGS) entry which is preliminary data.</text>
</comment>
<keyword evidence="2 5" id="KW-0812">Transmembrane</keyword>
<evidence type="ECO:0008006" key="8">
    <source>
        <dbReference type="Google" id="ProtNLM"/>
    </source>
</evidence>
<accession>A0A0F4ZED3</accession>
<dbReference type="GO" id="GO:0042147">
    <property type="term" value="P:retrograde transport, endosome to Golgi"/>
    <property type="evidence" value="ECO:0007669"/>
    <property type="project" value="TreeGrafter"/>
</dbReference>
<keyword evidence="7" id="KW-1185">Reference proteome</keyword>
<dbReference type="PANTHER" id="PTHR14856">
    <property type="entry name" value="PQ-LOOP REPEAT-CONTAINING PROTEIN 1-LIKE PROTEIN"/>
    <property type="match status" value="1"/>
</dbReference>
<dbReference type="OrthoDB" id="292213at2759"/>
<evidence type="ECO:0000256" key="1">
    <source>
        <dbReference type="ARBA" id="ARBA00004141"/>
    </source>
</evidence>
<evidence type="ECO:0000256" key="4">
    <source>
        <dbReference type="ARBA" id="ARBA00023136"/>
    </source>
</evidence>
<sequence>MGLLTALSAWLTPIFIVLSPILSYSDQALSMHRNKTSAGFSLDIPLIMLLASILKVFYWLGSHFDTSLLLQAVLMIFMQVLLLKIALDNRPGLKAETAIPFVGAQEKGLLTGLRPYDFWQWRTSKPYWSFLIYFTASLVVLQMMLSSTPAYQSYSDILGILGLGIEAVLPLPQILSNAQARSCKGFRLSVLANWLAGDAMKLFWFFTATSTIPMSFKMCGIFQSCCDAFLGVQYWMYGEGPAQSDFAMQPVTAAEKLT</sequence>
<proteinExistence type="predicted"/>
<dbReference type="FunFam" id="1.20.1280.290:FF:000005">
    <property type="entry name" value="PQ-loop repeat-containing protein 1"/>
    <property type="match status" value="1"/>
</dbReference>
<feature type="transmembrane region" description="Helical" evidence="5">
    <location>
        <begin position="68"/>
        <end position="87"/>
    </location>
</feature>
<dbReference type="InterPro" id="IPR052241">
    <property type="entry name" value="SLC66/Scramblase_ANY1"/>
</dbReference>
<dbReference type="GO" id="GO:0005829">
    <property type="term" value="C:cytosol"/>
    <property type="evidence" value="ECO:0007669"/>
    <property type="project" value="GOC"/>
</dbReference>
<evidence type="ECO:0000256" key="5">
    <source>
        <dbReference type="SAM" id="Phobius"/>
    </source>
</evidence>
<dbReference type="GO" id="GO:0005768">
    <property type="term" value="C:endosome"/>
    <property type="evidence" value="ECO:0007669"/>
    <property type="project" value="TreeGrafter"/>
</dbReference>
<gene>
    <name evidence="6" type="ORF">TD95_002545</name>
</gene>
<organism evidence="6 7">
    <name type="scientific">Thielaviopsis punctulata</name>
    <dbReference type="NCBI Taxonomy" id="72032"/>
    <lineage>
        <taxon>Eukaryota</taxon>
        <taxon>Fungi</taxon>
        <taxon>Dikarya</taxon>
        <taxon>Ascomycota</taxon>
        <taxon>Pezizomycotina</taxon>
        <taxon>Sordariomycetes</taxon>
        <taxon>Hypocreomycetidae</taxon>
        <taxon>Microascales</taxon>
        <taxon>Ceratocystidaceae</taxon>
        <taxon>Thielaviopsis</taxon>
    </lineage>
</organism>
<dbReference type="Gene3D" id="1.20.1280.290">
    <property type="match status" value="2"/>
</dbReference>
<evidence type="ECO:0000313" key="6">
    <source>
        <dbReference type="EMBL" id="KKA28476.1"/>
    </source>
</evidence>
<keyword evidence="4 5" id="KW-0472">Membrane</keyword>
<dbReference type="Proteomes" id="UP000033483">
    <property type="component" value="Unassembled WGS sequence"/>
</dbReference>
<evidence type="ECO:0000256" key="2">
    <source>
        <dbReference type="ARBA" id="ARBA00022692"/>
    </source>
</evidence>
<comment type="subcellular location">
    <subcellularLocation>
        <location evidence="1">Membrane</location>
        <topology evidence="1">Multi-pass membrane protein</topology>
    </subcellularLocation>
</comment>
<dbReference type="AlphaFoldDB" id="A0A0F4ZED3"/>
<feature type="transmembrane region" description="Helical" evidence="5">
    <location>
        <begin position="39"/>
        <end position="61"/>
    </location>
</feature>
<dbReference type="GO" id="GO:0005802">
    <property type="term" value="C:trans-Golgi network"/>
    <property type="evidence" value="ECO:0007669"/>
    <property type="project" value="TreeGrafter"/>
</dbReference>
<dbReference type="Pfam" id="PF04193">
    <property type="entry name" value="PQ-loop"/>
    <property type="match status" value="1"/>
</dbReference>
<reference evidence="6 7" key="1">
    <citation type="submission" date="2015-03" db="EMBL/GenBank/DDBJ databases">
        <authorList>
            <person name="Radwan O."/>
            <person name="Al-Naeli F.A."/>
            <person name="Rendon G.A."/>
            <person name="Fields C."/>
        </authorList>
    </citation>
    <scope>NUCLEOTIDE SEQUENCE [LARGE SCALE GENOMIC DNA]</scope>
    <source>
        <strain evidence="6">CR-DP1</strain>
    </source>
</reference>
<feature type="transmembrane region" description="Helical" evidence="5">
    <location>
        <begin position="157"/>
        <end position="175"/>
    </location>
</feature>
<name>A0A0F4ZED3_9PEZI</name>
<evidence type="ECO:0000313" key="7">
    <source>
        <dbReference type="Proteomes" id="UP000033483"/>
    </source>
</evidence>
<feature type="transmembrane region" description="Helical" evidence="5">
    <location>
        <begin position="127"/>
        <end position="145"/>
    </location>
</feature>